<dbReference type="GO" id="GO:0004069">
    <property type="term" value="F:L-aspartate:2-oxoglutarate aminotransferase activity"/>
    <property type="evidence" value="ECO:0007669"/>
    <property type="project" value="UniProtKB-EC"/>
</dbReference>
<accession>A0A6B2JG26</accession>
<feature type="domain" description="Aminotransferase class I/classII large" evidence="8">
    <location>
        <begin position="19"/>
        <end position="163"/>
    </location>
</feature>
<evidence type="ECO:0000313" key="10">
    <source>
        <dbReference type="Proteomes" id="UP000474757"/>
    </source>
</evidence>
<dbReference type="InterPro" id="IPR015422">
    <property type="entry name" value="PyrdxlP-dep_Trfase_small"/>
</dbReference>
<proteinExistence type="inferred from homology"/>
<dbReference type="AlphaFoldDB" id="A0A6B2JG26"/>
<evidence type="ECO:0000256" key="6">
    <source>
        <dbReference type="ARBA" id="ARBA00022898"/>
    </source>
</evidence>
<dbReference type="EMBL" id="JAAGAB010000001">
    <property type="protein sequence ID" value="NDV00063.1"/>
    <property type="molecule type" value="Genomic_DNA"/>
</dbReference>
<dbReference type="PANTHER" id="PTHR46383:SF1">
    <property type="entry name" value="ASPARTATE AMINOTRANSFERASE"/>
    <property type="match status" value="1"/>
</dbReference>
<protein>
    <recommendedName>
        <fullName evidence="3">aspartate transaminase</fullName>
        <ecNumber evidence="3">2.6.1.1</ecNumber>
    </recommendedName>
</protein>
<keyword evidence="6" id="KW-0663">Pyridoxal phosphate</keyword>
<evidence type="ECO:0000313" key="9">
    <source>
        <dbReference type="EMBL" id="NDV00063.1"/>
    </source>
</evidence>
<dbReference type="Pfam" id="PF00155">
    <property type="entry name" value="Aminotran_1_2"/>
    <property type="match status" value="1"/>
</dbReference>
<dbReference type="InterPro" id="IPR050596">
    <property type="entry name" value="AspAT/PAT-like"/>
</dbReference>
<reference evidence="9 10" key="1">
    <citation type="submission" date="2020-02" db="EMBL/GenBank/DDBJ databases">
        <title>Pseudoroseicyclus tamarix, sp. nov., isolated from offshore sediment of a Tamarix chinensis forest.</title>
        <authorList>
            <person name="Gai Y."/>
        </authorList>
    </citation>
    <scope>NUCLEOTIDE SEQUENCE [LARGE SCALE GENOMIC DNA]</scope>
    <source>
        <strain evidence="9 10">CLL3-39</strain>
    </source>
</reference>
<dbReference type="Proteomes" id="UP000474757">
    <property type="component" value="Unassembled WGS sequence"/>
</dbReference>
<dbReference type="EC" id="2.6.1.1" evidence="3"/>
<dbReference type="InterPro" id="IPR015424">
    <property type="entry name" value="PyrdxlP-dep_Trfase"/>
</dbReference>
<dbReference type="Gene3D" id="3.90.1150.10">
    <property type="entry name" value="Aspartate Aminotransferase, domain 1"/>
    <property type="match status" value="1"/>
</dbReference>
<sequence>MLYGGVPFSHLAAEEGAFERTFTLLGPSKTELLTGYRVGVVVGSAAAMRAVENVFSVTSLRAPAYGQHVLKGWLGPDEAWIAERIAAFAALRKQTTDRLARVPWLKVHPQDGTAYLWGDVCELGLPDIEIGRTLARDAAVLVSMGYQFGPSSNGFIRICYARGPVGWAAALGRMIEALEARAR</sequence>
<evidence type="ECO:0000259" key="8">
    <source>
        <dbReference type="Pfam" id="PF00155"/>
    </source>
</evidence>
<name>A0A6B2JG26_9RHOB</name>
<comment type="cofactor">
    <cofactor evidence="1">
        <name>pyridoxal 5'-phosphate</name>
        <dbReference type="ChEBI" id="CHEBI:597326"/>
    </cofactor>
</comment>
<dbReference type="PANTHER" id="PTHR46383">
    <property type="entry name" value="ASPARTATE AMINOTRANSFERASE"/>
    <property type="match status" value="1"/>
</dbReference>
<dbReference type="Gene3D" id="3.40.640.10">
    <property type="entry name" value="Type I PLP-dependent aspartate aminotransferase-like (Major domain)"/>
    <property type="match status" value="1"/>
</dbReference>
<dbReference type="GO" id="GO:0006520">
    <property type="term" value="P:amino acid metabolic process"/>
    <property type="evidence" value="ECO:0007669"/>
    <property type="project" value="InterPro"/>
</dbReference>
<comment type="similarity">
    <text evidence="2">Belongs to the class-I pyridoxal-phosphate-dependent aminotransferase family.</text>
</comment>
<evidence type="ECO:0000256" key="7">
    <source>
        <dbReference type="ARBA" id="ARBA00049185"/>
    </source>
</evidence>
<evidence type="ECO:0000256" key="5">
    <source>
        <dbReference type="ARBA" id="ARBA00022679"/>
    </source>
</evidence>
<evidence type="ECO:0000256" key="2">
    <source>
        <dbReference type="ARBA" id="ARBA00007441"/>
    </source>
</evidence>
<dbReference type="RefSeq" id="WP_163891143.1">
    <property type="nucleotide sequence ID" value="NZ_JAAFYS010000001.1"/>
</dbReference>
<keyword evidence="10" id="KW-1185">Reference proteome</keyword>
<evidence type="ECO:0000256" key="3">
    <source>
        <dbReference type="ARBA" id="ARBA00012753"/>
    </source>
</evidence>
<evidence type="ECO:0000256" key="4">
    <source>
        <dbReference type="ARBA" id="ARBA00022576"/>
    </source>
</evidence>
<dbReference type="InterPro" id="IPR004839">
    <property type="entry name" value="Aminotransferase_I/II_large"/>
</dbReference>
<comment type="catalytic activity">
    <reaction evidence="7">
        <text>L-aspartate + 2-oxoglutarate = oxaloacetate + L-glutamate</text>
        <dbReference type="Rhea" id="RHEA:21824"/>
        <dbReference type="ChEBI" id="CHEBI:16452"/>
        <dbReference type="ChEBI" id="CHEBI:16810"/>
        <dbReference type="ChEBI" id="CHEBI:29985"/>
        <dbReference type="ChEBI" id="CHEBI:29991"/>
        <dbReference type="EC" id="2.6.1.1"/>
    </reaction>
</comment>
<organism evidence="9 10">
    <name type="scientific">Pseudoroseicyclus tamaricis</name>
    <dbReference type="NCBI Taxonomy" id="2705421"/>
    <lineage>
        <taxon>Bacteria</taxon>
        <taxon>Pseudomonadati</taxon>
        <taxon>Pseudomonadota</taxon>
        <taxon>Alphaproteobacteria</taxon>
        <taxon>Rhodobacterales</taxon>
        <taxon>Paracoccaceae</taxon>
        <taxon>Pseudoroseicyclus</taxon>
    </lineage>
</organism>
<evidence type="ECO:0000256" key="1">
    <source>
        <dbReference type="ARBA" id="ARBA00001933"/>
    </source>
</evidence>
<dbReference type="SUPFAM" id="SSF53383">
    <property type="entry name" value="PLP-dependent transferases"/>
    <property type="match status" value="1"/>
</dbReference>
<keyword evidence="5 9" id="KW-0808">Transferase</keyword>
<dbReference type="InterPro" id="IPR015421">
    <property type="entry name" value="PyrdxlP-dep_Trfase_major"/>
</dbReference>
<gene>
    <name evidence="9" type="ORF">GZA08_03660</name>
</gene>
<dbReference type="GO" id="GO:0030170">
    <property type="term" value="F:pyridoxal phosphate binding"/>
    <property type="evidence" value="ECO:0007669"/>
    <property type="project" value="InterPro"/>
</dbReference>
<keyword evidence="4 9" id="KW-0032">Aminotransferase</keyword>
<comment type="caution">
    <text evidence="9">The sequence shown here is derived from an EMBL/GenBank/DDBJ whole genome shotgun (WGS) entry which is preliminary data.</text>
</comment>